<dbReference type="Gene3D" id="3.40.50.1010">
    <property type="entry name" value="5'-nuclease"/>
    <property type="match status" value="1"/>
</dbReference>
<dbReference type="EMBL" id="MSYM01000013">
    <property type="protein sequence ID" value="OLP05827.1"/>
    <property type="molecule type" value="Genomic_DNA"/>
</dbReference>
<dbReference type="AlphaFoldDB" id="A0A1Q8YCS7"/>
<gene>
    <name evidence="1" type="ORF">BLL52_2055</name>
</gene>
<evidence type="ECO:0000313" key="2">
    <source>
        <dbReference type="Proteomes" id="UP000185911"/>
    </source>
</evidence>
<dbReference type="Proteomes" id="UP000185911">
    <property type="component" value="Unassembled WGS sequence"/>
</dbReference>
<keyword evidence="2" id="KW-1185">Reference proteome</keyword>
<reference evidence="1 2" key="1">
    <citation type="submission" date="2017-01" db="EMBL/GenBank/DDBJ databases">
        <title>Genome sequence of Rhodoferax antarcticus ANT.BR, a psychrophilic purple nonsulfur bacterium from an Antarctic microbial mat.</title>
        <authorList>
            <person name="Baker J."/>
            <person name="Riester C."/>
            <person name="Skinner B."/>
            <person name="Newell A."/>
            <person name="Swingley W."/>
            <person name="Madigan M."/>
            <person name="Jung D."/>
            <person name="Asao M."/>
            <person name="Chen M."/>
            <person name="Loughlin P."/>
            <person name="Pan H."/>
            <person name="Lin S."/>
            <person name="Li N."/>
            <person name="Shaw J."/>
            <person name="Prado M."/>
            <person name="Sherman C."/>
            <person name="Li X."/>
            <person name="Tang J."/>
            <person name="Blankenship R."/>
            <person name="Zhao T."/>
            <person name="Touchman J."/>
            <person name="Sattley M."/>
        </authorList>
    </citation>
    <scope>NUCLEOTIDE SEQUENCE [LARGE SCALE GENOMIC DNA]</scope>
    <source>
        <strain evidence="1 2">ANT.BR</strain>
    </source>
</reference>
<proteinExistence type="predicted"/>
<organism evidence="1 2">
    <name type="scientific">Rhodoferax antarcticus ANT.BR</name>
    <dbReference type="NCBI Taxonomy" id="1111071"/>
    <lineage>
        <taxon>Bacteria</taxon>
        <taxon>Pseudomonadati</taxon>
        <taxon>Pseudomonadota</taxon>
        <taxon>Betaproteobacteria</taxon>
        <taxon>Burkholderiales</taxon>
        <taxon>Comamonadaceae</taxon>
        <taxon>Rhodoferax</taxon>
    </lineage>
</organism>
<dbReference type="CDD" id="cd09881">
    <property type="entry name" value="PIN_VapC4-5_FitB-like"/>
    <property type="match status" value="1"/>
</dbReference>
<dbReference type="SUPFAM" id="SSF88723">
    <property type="entry name" value="PIN domain-like"/>
    <property type="match status" value="1"/>
</dbReference>
<dbReference type="InterPro" id="IPR029060">
    <property type="entry name" value="PIN-like_dom_sf"/>
</dbReference>
<evidence type="ECO:0000313" key="1">
    <source>
        <dbReference type="EMBL" id="OLP05827.1"/>
    </source>
</evidence>
<sequence length="88" mass="9732">MVAEDKRRRSIDLILRQLTALPWPAATADIYSDIKSQNKHQGTPKGDLGTQIAAHALAETLPPVTHNTRYFEKIAGLQLANRMAPSLQ</sequence>
<dbReference type="STRING" id="81479.RA876_04580"/>
<name>A0A1Q8YCS7_9BURK</name>
<dbReference type="RefSeq" id="WP_075586394.1">
    <property type="nucleotide sequence ID" value="NZ_MSYM01000013.1"/>
</dbReference>
<protein>
    <submittedName>
        <fullName evidence="1">PIN domain protein</fullName>
    </submittedName>
</protein>
<comment type="caution">
    <text evidence="1">The sequence shown here is derived from an EMBL/GenBank/DDBJ whole genome shotgun (WGS) entry which is preliminary data.</text>
</comment>
<accession>A0A1Q8YCS7</accession>